<evidence type="ECO:0000313" key="4">
    <source>
        <dbReference type="EMBL" id="AVP87503.1"/>
    </source>
</evidence>
<reference evidence="4 5" key="1">
    <citation type="submission" date="2018-03" db="EMBL/GenBank/DDBJ databases">
        <title>A gene transfer event suggests a long-term partnership between eustigmatophyte algae and a novel lineage of endosymbiotic bacteria.</title>
        <authorList>
            <person name="Yurchenko T."/>
            <person name="Sevcikova T."/>
            <person name="Pribyl P."/>
            <person name="El Karkouri K."/>
            <person name="Klimes V."/>
            <person name="Amaral R."/>
            <person name="Zbrankova V."/>
            <person name="Kim E."/>
            <person name="Raoult D."/>
            <person name="Santos L.M.A."/>
            <person name="Elias M."/>
        </authorList>
    </citation>
    <scope>NUCLEOTIDE SEQUENCE [LARGE SCALE GENOMIC DNA]</scope>
    <source>
        <strain evidence="4">CCALA 838</strain>
    </source>
</reference>
<dbReference type="AlphaFoldDB" id="A0A2P1P8A8"/>
<evidence type="ECO:0000256" key="1">
    <source>
        <dbReference type="ARBA" id="ARBA00022737"/>
    </source>
</evidence>
<dbReference type="PROSITE" id="PS50088">
    <property type="entry name" value="ANK_REPEAT"/>
    <property type="match status" value="1"/>
</dbReference>
<dbReference type="Pfam" id="PF12796">
    <property type="entry name" value="Ank_2"/>
    <property type="match status" value="1"/>
</dbReference>
<dbReference type="PROSITE" id="PS50297">
    <property type="entry name" value="ANK_REP_REGION"/>
    <property type="match status" value="1"/>
</dbReference>
<evidence type="ECO:0000313" key="5">
    <source>
        <dbReference type="Proteomes" id="UP000241762"/>
    </source>
</evidence>
<evidence type="ECO:0000256" key="3">
    <source>
        <dbReference type="PROSITE-ProRule" id="PRU00023"/>
    </source>
</evidence>
<dbReference type="InterPro" id="IPR002110">
    <property type="entry name" value="Ankyrin_rpt"/>
</dbReference>
<keyword evidence="5" id="KW-1185">Reference proteome</keyword>
<sequence length="558" mass="64133">MKTKHFNLEGYNPLGYYFKTPLEYAIELRNFKAIQLLTANYTVINYQNLNNLMEMSKHNPYSYATSILMSILYGAIAAKRMDLIELLLTNIPKQAIVHNSPALLKIFCAQPRFSTNFSNHTKSNYFKLEKIIKLLLDNGLDLTSVETNTGSNILHIFSEFGISGEDYKLSNQIDINKTDHFGQTPLIKAAEMSNFRIIEYLIKQGVDVKLKDLGDNTALHFIVANRAYQPRLAAKIITLLLNKGADPHDKNIESLTPVDYLLKDQFSRECFLAFYMHGIKFDFKNEKLRCKLAKKIKYFKIKASNKIELVERLLFKLVFLKEFSEEEQPEDVQAAKINIINELTIELTKSLDKLPNTKKDLRKLPTMNLEHMGLLNPLQNINNVSGVIKELYKQILKENMDKFSDPIKELYNKLLSFIDEISPKVKNSLKKIEKSATDSLNHELQQDDNVINFENRLTQLSPFGEPIANLISFFKGEDIENLLLAIKNPPKLEKSKQCIEKSNKRIKLSENININYPKAICIGEYWGYAEPSSEISELTNTSNTPNLEILGSNKYFIY</sequence>
<proteinExistence type="predicted"/>
<protein>
    <submittedName>
        <fullName evidence="4">Uncharacterized protein</fullName>
    </submittedName>
</protein>
<dbReference type="InterPro" id="IPR036770">
    <property type="entry name" value="Ankyrin_rpt-contain_sf"/>
</dbReference>
<organism evidence="4 5">
    <name type="scientific">Candidatus Phycorickettsia trachydisci</name>
    <dbReference type="NCBI Taxonomy" id="2115978"/>
    <lineage>
        <taxon>Bacteria</taxon>
        <taxon>Pseudomonadati</taxon>
        <taxon>Pseudomonadota</taxon>
        <taxon>Alphaproteobacteria</taxon>
        <taxon>Rickettsiales</taxon>
        <taxon>Rickettsiaceae</taxon>
        <taxon>Candidatus Phycorickettsia</taxon>
    </lineage>
</organism>
<dbReference type="EMBL" id="CP027845">
    <property type="protein sequence ID" value="AVP87503.1"/>
    <property type="molecule type" value="Genomic_DNA"/>
</dbReference>
<keyword evidence="2 3" id="KW-0040">ANK repeat</keyword>
<evidence type="ECO:0000256" key="2">
    <source>
        <dbReference type="ARBA" id="ARBA00023043"/>
    </source>
</evidence>
<dbReference type="PANTHER" id="PTHR24171">
    <property type="entry name" value="ANKYRIN REPEAT DOMAIN-CONTAINING PROTEIN 39-RELATED"/>
    <property type="match status" value="1"/>
</dbReference>
<dbReference type="SMART" id="SM00248">
    <property type="entry name" value="ANK"/>
    <property type="match status" value="4"/>
</dbReference>
<dbReference type="Gene3D" id="1.25.40.20">
    <property type="entry name" value="Ankyrin repeat-containing domain"/>
    <property type="match status" value="2"/>
</dbReference>
<dbReference type="KEGG" id="ptc:phytr_5590"/>
<accession>A0A2P1P8A8</accession>
<feature type="repeat" description="ANK" evidence="3">
    <location>
        <begin position="181"/>
        <end position="213"/>
    </location>
</feature>
<name>A0A2P1P8A8_9RICK</name>
<dbReference type="SUPFAM" id="SSF48403">
    <property type="entry name" value="Ankyrin repeat"/>
    <property type="match status" value="1"/>
</dbReference>
<keyword evidence="1" id="KW-0677">Repeat</keyword>
<dbReference type="OrthoDB" id="7390289at2"/>
<dbReference type="RefSeq" id="WP_106874363.1">
    <property type="nucleotide sequence ID" value="NZ_CP027845.1"/>
</dbReference>
<gene>
    <name evidence="4" type="ORF">phytr_5590</name>
</gene>
<dbReference type="Proteomes" id="UP000241762">
    <property type="component" value="Chromosome"/>
</dbReference>